<dbReference type="AlphaFoldDB" id="A0A0L0W6K1"/>
<protein>
    <submittedName>
        <fullName evidence="1">Uncharacterized protein</fullName>
    </submittedName>
</protein>
<dbReference type="EMBL" id="LGSS01000022">
    <property type="protein sequence ID" value="KNF07154.1"/>
    <property type="molecule type" value="Genomic_DNA"/>
</dbReference>
<organism evidence="1 2">
    <name type="scientific">Gottschalkia purinilytica</name>
    <name type="common">Clostridium purinilyticum</name>
    <dbReference type="NCBI Taxonomy" id="1503"/>
    <lineage>
        <taxon>Bacteria</taxon>
        <taxon>Bacillati</taxon>
        <taxon>Bacillota</taxon>
        <taxon>Tissierellia</taxon>
        <taxon>Tissierellales</taxon>
        <taxon>Gottschalkiaceae</taxon>
        <taxon>Gottschalkia</taxon>
    </lineage>
</organism>
<dbReference type="Proteomes" id="UP000037267">
    <property type="component" value="Unassembled WGS sequence"/>
</dbReference>
<proteinExistence type="predicted"/>
<dbReference type="RefSeq" id="WP_268760486.1">
    <property type="nucleotide sequence ID" value="NZ_LGSS01000022.1"/>
</dbReference>
<evidence type="ECO:0000313" key="1">
    <source>
        <dbReference type="EMBL" id="KNF07154.1"/>
    </source>
</evidence>
<keyword evidence="2" id="KW-1185">Reference proteome</keyword>
<reference evidence="2" key="1">
    <citation type="submission" date="2015-07" db="EMBL/GenBank/DDBJ databases">
        <title>Draft genome sequence of the purine-degrading Gottschalkia purinilyticum DSM 1384 (formerly Clostridium purinilyticum).</title>
        <authorList>
            <person name="Poehlein A."/>
            <person name="Schiel-Bengelsdorf B."/>
            <person name="Bengelsdorf F.R."/>
            <person name="Daniel R."/>
            <person name="Duerre P."/>
        </authorList>
    </citation>
    <scope>NUCLEOTIDE SEQUENCE [LARGE SCALE GENOMIC DNA]</scope>
    <source>
        <strain evidence="2">DSM 1384</strain>
    </source>
</reference>
<gene>
    <name evidence="1" type="ORF">CLPU_22c00060</name>
</gene>
<name>A0A0L0W6K1_GOTPU</name>
<sequence>MTDKKDTERKQTSHEEKLSEREWKELMGVYRNTYKKVRGAFRQR</sequence>
<comment type="caution">
    <text evidence="1">The sequence shown here is derived from an EMBL/GenBank/DDBJ whole genome shotgun (WGS) entry which is preliminary data.</text>
</comment>
<evidence type="ECO:0000313" key="2">
    <source>
        <dbReference type="Proteomes" id="UP000037267"/>
    </source>
</evidence>
<dbReference type="STRING" id="1503.CLPU_22c00060"/>
<accession>A0A0L0W6K1</accession>